<keyword evidence="2" id="KW-1185">Reference proteome</keyword>
<evidence type="ECO:0000313" key="1">
    <source>
        <dbReference type="EMBL" id="CAI9715643.1"/>
    </source>
</evidence>
<reference evidence="1" key="1">
    <citation type="submission" date="2023-08" db="EMBL/GenBank/DDBJ databases">
        <authorList>
            <person name="Alioto T."/>
            <person name="Alioto T."/>
            <person name="Gomez Garrido J."/>
        </authorList>
    </citation>
    <scope>NUCLEOTIDE SEQUENCE</scope>
</reference>
<accession>A0AA36EXJ3</accession>
<dbReference type="AlphaFoldDB" id="A0AA36EXJ3"/>
<dbReference type="Proteomes" id="UP001162480">
    <property type="component" value="Chromosome 1"/>
</dbReference>
<protein>
    <submittedName>
        <fullName evidence="1">Uncharacterized protein</fullName>
    </submittedName>
</protein>
<organism evidence="1 2">
    <name type="scientific">Octopus vulgaris</name>
    <name type="common">Common octopus</name>
    <dbReference type="NCBI Taxonomy" id="6645"/>
    <lineage>
        <taxon>Eukaryota</taxon>
        <taxon>Metazoa</taxon>
        <taxon>Spiralia</taxon>
        <taxon>Lophotrochozoa</taxon>
        <taxon>Mollusca</taxon>
        <taxon>Cephalopoda</taxon>
        <taxon>Coleoidea</taxon>
        <taxon>Octopodiformes</taxon>
        <taxon>Octopoda</taxon>
        <taxon>Incirrata</taxon>
        <taxon>Octopodidae</taxon>
        <taxon>Octopus</taxon>
    </lineage>
</organism>
<gene>
    <name evidence="1" type="ORF">OCTVUL_1B013511</name>
</gene>
<evidence type="ECO:0000313" key="2">
    <source>
        <dbReference type="Proteomes" id="UP001162480"/>
    </source>
</evidence>
<sequence length="77" mass="9195">MAKRRKSGKWRLEVSGFERMFRKGVTKDEHEENTICDKRIAEHKRNDGIATDQSKMHYTLQKKRSKLYQKCIHKTAT</sequence>
<proteinExistence type="predicted"/>
<name>A0AA36EXJ3_OCTVU</name>
<dbReference type="EMBL" id="OX597814">
    <property type="protein sequence ID" value="CAI9715643.1"/>
    <property type="molecule type" value="Genomic_DNA"/>
</dbReference>